<dbReference type="RefSeq" id="WP_126979812.1">
    <property type="nucleotide sequence ID" value="NZ_PQSP01000003.1"/>
</dbReference>
<dbReference type="InterPro" id="IPR000719">
    <property type="entry name" value="Prot_kinase_dom"/>
</dbReference>
<dbReference type="Pfam" id="PF13195">
    <property type="entry name" value="DUF4011"/>
    <property type="match status" value="1"/>
</dbReference>
<accession>A0A433SDI1</accession>
<comment type="caution">
    <text evidence="3">The sequence shown here is derived from an EMBL/GenBank/DDBJ whole genome shotgun (WGS) entry which is preliminary data.</text>
</comment>
<dbReference type="InterPro" id="IPR047187">
    <property type="entry name" value="SF1_C_Upf1"/>
</dbReference>
<feature type="domain" description="Protein kinase" evidence="2">
    <location>
        <begin position="149"/>
        <end position="390"/>
    </location>
</feature>
<dbReference type="PROSITE" id="PS50011">
    <property type="entry name" value="PROTEIN_KINASE_DOM"/>
    <property type="match status" value="1"/>
</dbReference>
<evidence type="ECO:0000313" key="3">
    <source>
        <dbReference type="EMBL" id="RUS66807.1"/>
    </source>
</evidence>
<dbReference type="Proteomes" id="UP000286947">
    <property type="component" value="Unassembled WGS sequence"/>
</dbReference>
<dbReference type="InterPro" id="IPR025103">
    <property type="entry name" value="DUF4011"/>
</dbReference>
<name>A0A433SDI1_9BURK</name>
<keyword evidence="4" id="KW-1185">Reference proteome</keyword>
<evidence type="ECO:0000259" key="2">
    <source>
        <dbReference type="PROSITE" id="PS50011"/>
    </source>
</evidence>
<dbReference type="Pfam" id="PF13086">
    <property type="entry name" value="AAA_11"/>
    <property type="match status" value="1"/>
</dbReference>
<dbReference type="CDD" id="cd18808">
    <property type="entry name" value="SF1_C_Upf1"/>
    <property type="match status" value="1"/>
</dbReference>
<feature type="region of interest" description="Disordered" evidence="1">
    <location>
        <begin position="109"/>
        <end position="130"/>
    </location>
</feature>
<gene>
    <name evidence="3" type="ORF">CUZ56_01599</name>
</gene>
<dbReference type="Pfam" id="PF18741">
    <property type="entry name" value="MTES_1575"/>
    <property type="match status" value="1"/>
</dbReference>
<dbReference type="Gene3D" id="3.40.50.300">
    <property type="entry name" value="P-loop containing nucleotide triphosphate hydrolases"/>
    <property type="match status" value="3"/>
</dbReference>
<dbReference type="PANTHER" id="PTHR10887:SF495">
    <property type="entry name" value="HELICASE SENATAXIN ISOFORM X1-RELATED"/>
    <property type="match status" value="1"/>
</dbReference>
<dbReference type="SUPFAM" id="SSF56112">
    <property type="entry name" value="Protein kinase-like (PK-like)"/>
    <property type="match status" value="1"/>
</dbReference>
<dbReference type="InterPro" id="IPR041677">
    <property type="entry name" value="DNA2/NAM7_AAA_11"/>
</dbReference>
<dbReference type="GO" id="GO:0004386">
    <property type="term" value="F:helicase activity"/>
    <property type="evidence" value="ECO:0007669"/>
    <property type="project" value="InterPro"/>
</dbReference>
<dbReference type="InterPro" id="IPR027417">
    <property type="entry name" value="P-loop_NTPase"/>
</dbReference>
<evidence type="ECO:0000256" key="1">
    <source>
        <dbReference type="SAM" id="MobiDB-lite"/>
    </source>
</evidence>
<proteinExistence type="predicted"/>
<organism evidence="3 4">
    <name type="scientific">Saezia sanguinis</name>
    <dbReference type="NCBI Taxonomy" id="1965230"/>
    <lineage>
        <taxon>Bacteria</taxon>
        <taxon>Pseudomonadati</taxon>
        <taxon>Pseudomonadota</taxon>
        <taxon>Betaproteobacteria</taxon>
        <taxon>Burkholderiales</taxon>
        <taxon>Saeziaceae</taxon>
        <taxon>Saezia</taxon>
    </lineage>
</organism>
<dbReference type="InterPro" id="IPR045055">
    <property type="entry name" value="DNA2/NAM7-like"/>
</dbReference>
<dbReference type="Pfam" id="PF00069">
    <property type="entry name" value="Pkinase"/>
    <property type="match status" value="1"/>
</dbReference>
<sequence>MMMRFCPKCHTERAIREIVCEGQVNGVPCWFNLSEEAIHESGWRPPVPVVTADQVDQPQSLHIPERQQGQQEDAQENTINNASALDARIHTETVPVFASDVASGVSLASPEATASSHDAYPHPINAQDHVPPSQAVDAGLPQETCIDGWHLISLLSATEGSHTRYWARHDDDRDGVLTLWKPGAEPDADVYEVLRRLSRRHVPKLFATGRFQDQPYQVMEALTGETLSDLGTMLSDIRMVQSIVREVGEALDALSEAGLRHRGLRPSALLIRSKSPLDLVISSFGSASLSDYDLEIVSTLDITRYSAPETIAGAVCTASDWWSLGMILLEQLTHGACFDKMDEASFFIHVMTNGVEIPENLDASLRRLLAGLLARKHQERWQWPQVQTWLQGEEVPLPSKLDGQNTFSAEEPIELAGRHYHQPALWALAAAEKDNWQQARLMLEETIPEWLAGIEGMEKQCSLLKQICTHPHLNSDFRLMLALLLLNSQMPLVLAGEIISPAWLLRYPVQGYELISGPVVEMLEQIKAGHWLGRLHERARRVRQQAHHLHVQMQEDALRVYLLYTTHAQLVAAAQERRLLYPDARNHAGVLSLLEHQNPSNDDLIILLSASVDQFASVQEVVDAAAGLARTVQLEPFDKAQAHLYLQQPRQKLYHELNGRTEGLAVTGQPEMDQWMGQYRLERRLPLTQLLVLLSVPQAHWVLPGKRAYLTRILEFFEKKVTVSALMGPLVRMRIGRYTPRVDLTDLGTARITSRMVADHILSRKQNLLAIDPAAIPDDSFVKSRISNLSRQSDLYKRDTGIDGLYMGFPFLLFQDRLSYRLPRIAPLLLWPIKLVQDVGERSKYRVSFDHDREEVRINPALENILGKAEFQRWVQTMEALLTEPLLQHTDVINRLSTLAQVLPYEGIQPIPVSFDIQPGQAKLACAAVFFHVNFIGQAIGEELRQLKHMPLHGTGLATLLRLNEAQAQEHIGPTTRRPEEQRFLTVQSDPSQEDAIDAARSGEGLSIEGPPGTGKSQTIVNMVADAIGCGKTLLIVCQKKAALEVVHKRLVAEGLGTRCVMIHDTFADRDMVIRGVREQIEGLRKPAKKFPYRTRQQVAAEIESLEGQLDRYNEALQMTDPQTGLSYRQLMVELIALQKDEKPVELPVARVCLSELNPQQLVNLIAEMQPVLKHWLPAYYENSPLAGLQIFPNDPVVIGQFTERFAALKDADGVFCDALARNRDPVAKLVAPAQAYSQWIKLYRQDLLKLDEDDLLYLKRWQPLFVSLSGSDHTGEGNALVEQLHQLQIQHSQGNAQDWHERLSLNIVKMSDDLLDTIELQASVLAEPTPWYAFFSYKFLQCRSSVRKVLAGFGEEQKDAAAVRALRDALRLEEKWRPVRQAVQKICLVLNEPVPANESGPALGDYIAQLYGVLHKVQQWCLRISQSPNPEEIRRVISETQPAKNLRELMLSYDTAIYFDGLQTKRIQALEALKPYFSGQLFQHCLDAIARHEKLPPEISQIGMACVHLGAYQNFRLEVPYLSTRAMELFAALSPMREKLKALPAANLNRAFELALHCEARLAWKERIEQDYPELLLGREERLHQIKQLSEADQRMRQLNRLMLQEAPVKQLAQPQAWEEITRLRGARAKRLREFIETGEPLGLMKLCPVWLMNPDVASRVLPLKAGLFDAVVYDEASQMPVEYALPTLFRGKRVIISGDEKQMPPSSFFSAQVEADDEDMTFSDSPYVRMEQDGQGVSQDEWNRREILDCPDLLQLARSVLPQTTLQIHYRSDYRELIAYSNAAFYGNRLSVPVSHPPEKVLEVKPVELIQVNGLYHEQQNRDEAQRVVEILAAIWQAAGELRPSVGIATFNKKQASLIEDLLEKRAQEDDAFRHVYACENQRKENGEDMSIFVKNVENVQGDERDIIIFSTTFGKNKDGFFYRNFGVLGQYGGERRLNVAVTRARRKVIMVTSMPIADISDMLTTQRAPATPRDYLQAYLEYARLLTAGELKSAQGLLNRLTMMPGEGIDIQKNDHVVDDPFIREVDAYLQSLNVHYQRGAGRDAFAMDFAIKDSEKGRFILGIECDAPVHPLLKYARAREIWRPGVLKRVIPNMHRISSQLWYLNGQAERLRLKSAIDQALRAADLSAPQASAKQDG</sequence>
<dbReference type="InterPro" id="IPR049468">
    <property type="entry name" value="Restrct_endonuc-II-like_dom"/>
</dbReference>
<reference evidence="3 4" key="1">
    <citation type="submission" date="2018-01" db="EMBL/GenBank/DDBJ databases">
        <title>Saezia sanguinis gen. nov., sp. nov., in the order Burkholderiales isolated from human blood.</title>
        <authorList>
            <person name="Medina-Pascual M.J."/>
            <person name="Valdezate S."/>
            <person name="Monzon S."/>
            <person name="Cuesta I."/>
            <person name="Carrasco G."/>
            <person name="Villalon P."/>
            <person name="Saez-Nieto J.A."/>
        </authorList>
    </citation>
    <scope>NUCLEOTIDE SEQUENCE [LARGE SCALE GENOMIC DNA]</scope>
    <source>
        <strain evidence="3 4">CNM695-12</strain>
    </source>
</reference>
<dbReference type="EMBL" id="PQSP01000003">
    <property type="protein sequence ID" value="RUS66807.1"/>
    <property type="molecule type" value="Genomic_DNA"/>
</dbReference>
<dbReference type="Pfam" id="PF13087">
    <property type="entry name" value="AAA_12"/>
    <property type="match status" value="1"/>
</dbReference>
<dbReference type="PANTHER" id="PTHR10887">
    <property type="entry name" value="DNA2/NAM7 HELICASE FAMILY"/>
    <property type="match status" value="1"/>
</dbReference>
<dbReference type="SMART" id="SM00220">
    <property type="entry name" value="S_TKc"/>
    <property type="match status" value="1"/>
</dbReference>
<protein>
    <recommendedName>
        <fullName evidence="2">Protein kinase domain-containing protein</fullName>
    </recommendedName>
</protein>
<dbReference type="Gene3D" id="1.10.510.10">
    <property type="entry name" value="Transferase(Phosphotransferase) domain 1"/>
    <property type="match status" value="1"/>
</dbReference>
<evidence type="ECO:0000313" key="4">
    <source>
        <dbReference type="Proteomes" id="UP000286947"/>
    </source>
</evidence>
<dbReference type="GO" id="GO:0004672">
    <property type="term" value="F:protein kinase activity"/>
    <property type="evidence" value="ECO:0007669"/>
    <property type="project" value="InterPro"/>
</dbReference>
<dbReference type="InterPro" id="IPR011009">
    <property type="entry name" value="Kinase-like_dom_sf"/>
</dbReference>
<dbReference type="InterPro" id="IPR041679">
    <property type="entry name" value="DNA2/NAM7-like_C"/>
</dbReference>
<dbReference type="SUPFAM" id="SSF52540">
    <property type="entry name" value="P-loop containing nucleoside triphosphate hydrolases"/>
    <property type="match status" value="1"/>
</dbReference>
<dbReference type="OrthoDB" id="9757917at2"/>
<dbReference type="GO" id="GO:0005524">
    <property type="term" value="F:ATP binding"/>
    <property type="evidence" value="ECO:0007669"/>
    <property type="project" value="InterPro"/>
</dbReference>